<evidence type="ECO:0000313" key="7">
    <source>
        <dbReference type="EMBL" id="HII69647.1"/>
    </source>
</evidence>
<evidence type="ECO:0000256" key="3">
    <source>
        <dbReference type="ARBA" id="ARBA00022679"/>
    </source>
</evidence>
<comment type="function">
    <text evidence="6">Specifically catalyzes the N1-methylation of pseudouridine at position 54 (Psi54) in tRNAs.</text>
</comment>
<dbReference type="OMA" id="HADHCII"/>
<comment type="subunit">
    <text evidence="6">Homodimer.</text>
</comment>
<dbReference type="PANTHER" id="PTHR40703">
    <property type="entry name" value="TRNA (PSEUDOURIDINE(54)-N(1))-METHYLTRANSFERASE"/>
    <property type="match status" value="1"/>
</dbReference>
<keyword evidence="1 6" id="KW-0963">Cytoplasm</keyword>
<evidence type="ECO:0000256" key="1">
    <source>
        <dbReference type="ARBA" id="ARBA00022490"/>
    </source>
</evidence>
<gene>
    <name evidence="6 7" type="primary">trmY</name>
    <name evidence="7" type="ORF">HA336_00250</name>
</gene>
<name>A0A832T584_9EURY</name>
<dbReference type="GO" id="GO:0008175">
    <property type="term" value="F:tRNA methyltransferase activity"/>
    <property type="evidence" value="ECO:0007669"/>
    <property type="project" value="UniProtKB-UniRule"/>
</dbReference>
<dbReference type="Gene3D" id="3.40.1280.10">
    <property type="match status" value="1"/>
</dbReference>
<feature type="binding site" evidence="6">
    <location>
        <position position="146"/>
    </location>
    <ligand>
        <name>S-adenosyl-L-methionine</name>
        <dbReference type="ChEBI" id="CHEBI:59789"/>
    </ligand>
</feature>
<reference evidence="7" key="1">
    <citation type="journal article" date="2020" name="bioRxiv">
        <title>A rank-normalized archaeal taxonomy based on genome phylogeny resolves widespread incomplete and uneven classifications.</title>
        <authorList>
            <person name="Rinke C."/>
            <person name="Chuvochina M."/>
            <person name="Mussig A.J."/>
            <person name="Chaumeil P.-A."/>
            <person name="Waite D.W."/>
            <person name="Whitman W.B."/>
            <person name="Parks D.H."/>
            <person name="Hugenholtz P."/>
        </authorList>
    </citation>
    <scope>NUCLEOTIDE SEQUENCE</scope>
    <source>
        <strain evidence="7">UBA8853</strain>
    </source>
</reference>
<comment type="catalytic activity">
    <reaction evidence="6">
        <text>pseudouridine(54) in tRNA + S-adenosyl-L-methionine = N(1)-methylpseudouridine(54) in tRNA + S-adenosyl-L-homocysteine + H(+)</text>
        <dbReference type="Rhea" id="RHEA:55292"/>
        <dbReference type="Rhea" id="RHEA-COMP:14140"/>
        <dbReference type="Rhea" id="RHEA-COMP:14141"/>
        <dbReference type="ChEBI" id="CHEBI:15378"/>
        <dbReference type="ChEBI" id="CHEBI:57856"/>
        <dbReference type="ChEBI" id="CHEBI:59789"/>
        <dbReference type="ChEBI" id="CHEBI:65314"/>
        <dbReference type="ChEBI" id="CHEBI:74890"/>
        <dbReference type="EC" id="2.1.1.257"/>
    </reaction>
</comment>
<organism evidence="7 8">
    <name type="scientific">Methanopyrus kandleri</name>
    <dbReference type="NCBI Taxonomy" id="2320"/>
    <lineage>
        <taxon>Archaea</taxon>
        <taxon>Methanobacteriati</taxon>
        <taxon>Methanobacteriota</taxon>
        <taxon>Methanomada group</taxon>
        <taxon>Methanopyri</taxon>
        <taxon>Methanopyrales</taxon>
        <taxon>Methanopyraceae</taxon>
        <taxon>Methanopyrus</taxon>
    </lineage>
</organism>
<dbReference type="AlphaFoldDB" id="A0A832T584"/>
<feature type="binding site" evidence="6">
    <location>
        <position position="125"/>
    </location>
    <ligand>
        <name>S-adenosyl-L-methionine</name>
        <dbReference type="ChEBI" id="CHEBI:59789"/>
    </ligand>
</feature>
<dbReference type="GO" id="GO:0005737">
    <property type="term" value="C:cytoplasm"/>
    <property type="evidence" value="ECO:0007669"/>
    <property type="project" value="UniProtKB-SubCell"/>
</dbReference>
<dbReference type="CDD" id="cd18087">
    <property type="entry name" value="TrmY-like"/>
    <property type="match status" value="1"/>
</dbReference>
<evidence type="ECO:0000256" key="6">
    <source>
        <dbReference type="HAMAP-Rule" id="MF_00587"/>
    </source>
</evidence>
<dbReference type="PANTHER" id="PTHR40703:SF1">
    <property type="entry name" value="TRNA (PSEUDOURIDINE(54)-N(1))-METHYLTRANSFERASE"/>
    <property type="match status" value="1"/>
</dbReference>
<evidence type="ECO:0000256" key="5">
    <source>
        <dbReference type="ARBA" id="ARBA00022694"/>
    </source>
</evidence>
<dbReference type="EC" id="2.1.1.257" evidence="6"/>
<comment type="caution">
    <text evidence="6">Lacks conserved residue(s) required for the propagation of feature annotation.</text>
</comment>
<dbReference type="Pfam" id="PF04013">
    <property type="entry name" value="Methyltrn_RNA_2"/>
    <property type="match status" value="1"/>
</dbReference>
<dbReference type="SUPFAM" id="SSF75217">
    <property type="entry name" value="alpha/beta knot"/>
    <property type="match status" value="1"/>
</dbReference>
<evidence type="ECO:0000313" key="8">
    <source>
        <dbReference type="Proteomes" id="UP000619545"/>
    </source>
</evidence>
<dbReference type="SMR" id="A0A832T584"/>
<comment type="subcellular location">
    <subcellularLocation>
        <location evidence="6">Cytoplasm</location>
    </subcellularLocation>
</comment>
<keyword evidence="2 6" id="KW-0489">Methyltransferase</keyword>
<evidence type="ECO:0000256" key="4">
    <source>
        <dbReference type="ARBA" id="ARBA00022691"/>
    </source>
</evidence>
<sequence>MREFLVLFNHAPTSPDRVRLKDLPGSGRFDLVCRVTTQALLYSHGVRTDTVVHLLLRGPDDPPKTITVTGRRVRRLYPDERTTAIHLRRALEADPDTEPHPGIFVRRADLEDLLGEMKGAKLYYLSEDGRDLEEVEPEPDAVFVLGDHEGPTPEQDRLLRRHADAVISLGPIPYHADQCIVILHRYLDVKRPPEYAHGPSNVM</sequence>
<dbReference type="HAMAP" id="MF_00587">
    <property type="entry name" value="tRNA_methyltr_TrmY"/>
    <property type="match status" value="1"/>
</dbReference>
<accession>A0A832T584</accession>
<feature type="binding site" evidence="6">
    <location>
        <position position="179"/>
    </location>
    <ligand>
        <name>S-adenosyl-L-methionine</name>
        <dbReference type="ChEBI" id="CHEBI:59789"/>
    </ligand>
</feature>
<evidence type="ECO:0000256" key="2">
    <source>
        <dbReference type="ARBA" id="ARBA00022603"/>
    </source>
</evidence>
<comment type="caution">
    <text evidence="7">The sequence shown here is derived from an EMBL/GenBank/DDBJ whole genome shotgun (WGS) entry which is preliminary data.</text>
</comment>
<dbReference type="Proteomes" id="UP000619545">
    <property type="component" value="Unassembled WGS sequence"/>
</dbReference>
<dbReference type="InterPro" id="IPR029028">
    <property type="entry name" value="Alpha/beta_knot_MTases"/>
</dbReference>
<dbReference type="GO" id="GO:0008757">
    <property type="term" value="F:S-adenosylmethionine-dependent methyltransferase activity"/>
    <property type="evidence" value="ECO:0007669"/>
    <property type="project" value="UniProtKB-UniRule"/>
</dbReference>
<dbReference type="GO" id="GO:0030488">
    <property type="term" value="P:tRNA methylation"/>
    <property type="evidence" value="ECO:0007669"/>
    <property type="project" value="UniProtKB-UniRule"/>
</dbReference>
<dbReference type="RefSeq" id="WP_011019386.1">
    <property type="nucleotide sequence ID" value="NZ_DUJS01000001.1"/>
</dbReference>
<comment type="similarity">
    <text evidence="6">Belongs to the methyltransferase superfamily. TrmY family.</text>
</comment>
<dbReference type="NCBIfam" id="NF002560">
    <property type="entry name" value="PRK02135.1"/>
    <property type="match status" value="1"/>
</dbReference>
<proteinExistence type="inferred from homology"/>
<dbReference type="InterPro" id="IPR007158">
    <property type="entry name" value="TrmY"/>
</dbReference>
<dbReference type="InterPro" id="IPR029026">
    <property type="entry name" value="tRNA_m1G_MTases_N"/>
</dbReference>
<protein>
    <recommendedName>
        <fullName evidence="6">tRNA (pseudouridine(54)-N(1))-methyltransferase</fullName>
        <ecNumber evidence="6">2.1.1.257</ecNumber>
    </recommendedName>
</protein>
<keyword evidence="5 6" id="KW-0819">tRNA processing</keyword>
<keyword evidence="3 6" id="KW-0808">Transferase</keyword>
<keyword evidence="4 6" id="KW-0949">S-adenosyl-L-methionine</keyword>
<dbReference type="EMBL" id="DUJS01000001">
    <property type="protein sequence ID" value="HII69647.1"/>
    <property type="molecule type" value="Genomic_DNA"/>
</dbReference>
<dbReference type="GeneID" id="1477119"/>